<sequence>MPPSLLPLFFLLLCFCYSAVGAAQPPEPDELAILLDLKASLGISDSTPGFESWRRGSNSPCRFSGVRCDDGRSVSAIDLSRSHVPPGGTLPFASICRLASLARLSMGSTGVSGELTPDLAGCTNLVFLDLADNSLSGAI</sequence>
<evidence type="ECO:0000256" key="3">
    <source>
        <dbReference type="SAM" id="SignalP"/>
    </source>
</evidence>
<keyword evidence="2" id="KW-0677">Repeat</keyword>
<name>A0A1D1Y0U9_9ARAE</name>
<dbReference type="InterPro" id="IPR050994">
    <property type="entry name" value="At_inactive_RLKs"/>
</dbReference>
<feature type="domain" description="Leucine-rich repeat-containing N-terminal plant-type" evidence="4">
    <location>
        <begin position="28"/>
        <end position="69"/>
    </location>
</feature>
<dbReference type="InterPro" id="IPR013210">
    <property type="entry name" value="LRR_N_plant-typ"/>
</dbReference>
<feature type="signal peptide" evidence="3">
    <location>
        <begin position="1"/>
        <end position="22"/>
    </location>
</feature>
<evidence type="ECO:0000256" key="2">
    <source>
        <dbReference type="ARBA" id="ARBA00022737"/>
    </source>
</evidence>
<proteinExistence type="predicted"/>
<dbReference type="AlphaFoldDB" id="A0A1D1Y0U9"/>
<dbReference type="PANTHER" id="PTHR48010:SF96">
    <property type="entry name" value="OS05G0595800 PROTEIN"/>
    <property type="match status" value="1"/>
</dbReference>
<keyword evidence="5" id="KW-0675">Receptor</keyword>
<keyword evidence="1" id="KW-0433">Leucine-rich repeat</keyword>
<dbReference type="EMBL" id="GDJX01019672">
    <property type="protein sequence ID" value="JAT48264.1"/>
    <property type="molecule type" value="Transcribed_RNA"/>
</dbReference>
<reference evidence="5" key="1">
    <citation type="submission" date="2015-07" db="EMBL/GenBank/DDBJ databases">
        <title>Transcriptome Assembly of Anthurium amnicola.</title>
        <authorList>
            <person name="Suzuki J."/>
        </authorList>
    </citation>
    <scope>NUCLEOTIDE SEQUENCE</scope>
</reference>
<evidence type="ECO:0000256" key="1">
    <source>
        <dbReference type="ARBA" id="ARBA00022614"/>
    </source>
</evidence>
<feature type="non-terminal residue" evidence="5">
    <location>
        <position position="139"/>
    </location>
</feature>
<dbReference type="Pfam" id="PF08263">
    <property type="entry name" value="LRRNT_2"/>
    <property type="match status" value="1"/>
</dbReference>
<dbReference type="SUPFAM" id="SSF52058">
    <property type="entry name" value="L domain-like"/>
    <property type="match status" value="1"/>
</dbReference>
<evidence type="ECO:0000259" key="4">
    <source>
        <dbReference type="Pfam" id="PF08263"/>
    </source>
</evidence>
<dbReference type="GO" id="GO:0016301">
    <property type="term" value="F:kinase activity"/>
    <property type="evidence" value="ECO:0007669"/>
    <property type="project" value="UniProtKB-KW"/>
</dbReference>
<dbReference type="InterPro" id="IPR032675">
    <property type="entry name" value="LRR_dom_sf"/>
</dbReference>
<gene>
    <name evidence="5" type="primary">IKU2_0</name>
    <name evidence="5" type="ORF">g.81559</name>
</gene>
<keyword evidence="5" id="KW-0808">Transferase</keyword>
<accession>A0A1D1Y0U9</accession>
<dbReference type="PANTHER" id="PTHR48010">
    <property type="entry name" value="OS05G0588300 PROTEIN"/>
    <property type="match status" value="1"/>
</dbReference>
<organism evidence="5">
    <name type="scientific">Anthurium amnicola</name>
    <dbReference type="NCBI Taxonomy" id="1678845"/>
    <lineage>
        <taxon>Eukaryota</taxon>
        <taxon>Viridiplantae</taxon>
        <taxon>Streptophyta</taxon>
        <taxon>Embryophyta</taxon>
        <taxon>Tracheophyta</taxon>
        <taxon>Spermatophyta</taxon>
        <taxon>Magnoliopsida</taxon>
        <taxon>Liliopsida</taxon>
        <taxon>Araceae</taxon>
        <taxon>Pothoideae</taxon>
        <taxon>Potheae</taxon>
        <taxon>Anthurium</taxon>
    </lineage>
</organism>
<keyword evidence="3" id="KW-0732">Signal</keyword>
<evidence type="ECO:0000313" key="5">
    <source>
        <dbReference type="EMBL" id="JAT48264.1"/>
    </source>
</evidence>
<keyword evidence="5" id="KW-0418">Kinase</keyword>
<dbReference type="Gene3D" id="3.80.10.10">
    <property type="entry name" value="Ribonuclease Inhibitor"/>
    <property type="match status" value="1"/>
</dbReference>
<feature type="chain" id="PRO_5008899855" evidence="3">
    <location>
        <begin position="23"/>
        <end position="139"/>
    </location>
</feature>
<protein>
    <submittedName>
        <fullName evidence="5">Receptor-like protein kinase HAIKU2</fullName>
    </submittedName>
</protein>